<evidence type="ECO:0000259" key="2">
    <source>
        <dbReference type="Pfam" id="PF13166"/>
    </source>
</evidence>
<feature type="coiled-coil region" evidence="1">
    <location>
        <begin position="134"/>
        <end position="168"/>
    </location>
</feature>
<dbReference type="SUPFAM" id="SSF52540">
    <property type="entry name" value="P-loop containing nucleoside triphosphate hydrolases"/>
    <property type="match status" value="1"/>
</dbReference>
<evidence type="ECO:0000313" key="4">
    <source>
        <dbReference type="Proteomes" id="UP000177025"/>
    </source>
</evidence>
<dbReference type="Proteomes" id="UP000177025">
    <property type="component" value="Unassembled WGS sequence"/>
</dbReference>
<comment type="caution">
    <text evidence="3">The sequence shown here is derived from an EMBL/GenBank/DDBJ whole genome shotgun (WGS) entry which is preliminary data.</text>
</comment>
<gene>
    <name evidence="3" type="ORF">A2Y85_07015</name>
</gene>
<organism evidence="3 4">
    <name type="scientific">candidate division WOR-3 bacterium RBG_13_43_14</name>
    <dbReference type="NCBI Taxonomy" id="1802590"/>
    <lineage>
        <taxon>Bacteria</taxon>
        <taxon>Bacteria division WOR-3</taxon>
    </lineage>
</organism>
<proteinExistence type="predicted"/>
<feature type="coiled-coil region" evidence="1">
    <location>
        <begin position="432"/>
        <end position="459"/>
    </location>
</feature>
<dbReference type="AlphaFoldDB" id="A0A1F4UAN2"/>
<dbReference type="Pfam" id="PF13166">
    <property type="entry name" value="AAA_13"/>
    <property type="match status" value="1"/>
</dbReference>
<evidence type="ECO:0000256" key="1">
    <source>
        <dbReference type="SAM" id="Coils"/>
    </source>
</evidence>
<reference evidence="3 4" key="1">
    <citation type="journal article" date="2016" name="Nat. Commun.">
        <title>Thousands of microbial genomes shed light on interconnected biogeochemical processes in an aquifer system.</title>
        <authorList>
            <person name="Anantharaman K."/>
            <person name="Brown C.T."/>
            <person name="Hug L.A."/>
            <person name="Sharon I."/>
            <person name="Castelle C.J."/>
            <person name="Probst A.J."/>
            <person name="Thomas B.C."/>
            <person name="Singh A."/>
            <person name="Wilkins M.J."/>
            <person name="Karaoz U."/>
            <person name="Brodie E.L."/>
            <person name="Williams K.H."/>
            <person name="Hubbard S.S."/>
            <person name="Banfield J.F."/>
        </authorList>
    </citation>
    <scope>NUCLEOTIDE SEQUENCE [LARGE SCALE GENOMIC DNA]</scope>
</reference>
<dbReference type="EMBL" id="MEUM01000087">
    <property type="protein sequence ID" value="OGC42001.1"/>
    <property type="molecule type" value="Genomic_DNA"/>
</dbReference>
<feature type="domain" description="Protein CR006 P-loop" evidence="2">
    <location>
        <begin position="29"/>
        <end position="725"/>
    </location>
</feature>
<dbReference type="InterPro" id="IPR026866">
    <property type="entry name" value="CR006_AAA"/>
</dbReference>
<name>A0A1F4UAN2_UNCW3</name>
<keyword evidence="1" id="KW-0175">Coiled coil</keyword>
<sequence length="755" mass="88249">MIMIIKKITKIKNTGNLHDFNWSNLKPEDNTVNPDFKKINLIFGWNGTGKTTLSRVLRNFELGKVCKKLEKYKNSEYEIELIDGSKLSHLDLENKKNIRVFNKDFIEENIFQDIEQDGKSVRPIYYLGDKKIELIQERKEREKKQKDLETTRKDLAEKEKAKEKFESNTAKNIKDTLLGIKKFQFYEKPFFIGAFRTIQQKIENGETTIDKLKIETRFYNDKLKTIKNVEALQVWINDIKAKSGNITKSYLEDISEILLKTVSLQKIIERLKDDWELSSWVQQGLSLHKKKKSTRCEFCGQQIPKERISELEAHFNKDYTELNDSINKKINEINDWKIEETEKIPDDSLKRLAQKLNNLSKTLITEVIKKQKNILASRTLSKETKNSLLNEASEINKSAINLDNSFTNLAEELESSSIADNFDEYKDKIKEVADLKEKKAKFVSDIEQLEEKIRKGERDIKDFKLPAKDINNDMVSFLGHSDLHFAAKGDEHGEVCYEIKRGDEIAFNLSESEKTAISLIYFLRKLKEDEFNSTEGAVLIDDPISSLDSQFLYNAYSFIISSIEIDSSNDLLVGQFFLLTHNYDFLNLFKKKYRNKIDKNKCGLYMLRISLDSSKKRMSNIYELDHLLKKFDSDYQYLFSKLIEFEKTTDEEKSDLTLIYPYPNMARRVLEVFLSFRFPGKSDYKDKIDSIKASKKIKESVYRFTNLKSHGTLKEAEGFSPEIIEPASQNHILDVLKLMRQEDEPHCKEMEKLLK</sequence>
<accession>A0A1F4UAN2</accession>
<protein>
    <recommendedName>
        <fullName evidence="2">Protein CR006 P-loop domain-containing protein</fullName>
    </recommendedName>
</protein>
<dbReference type="InterPro" id="IPR027417">
    <property type="entry name" value="P-loop_NTPase"/>
</dbReference>
<evidence type="ECO:0000313" key="3">
    <source>
        <dbReference type="EMBL" id="OGC42001.1"/>
    </source>
</evidence>